<keyword evidence="1" id="KW-1133">Transmembrane helix</keyword>
<keyword evidence="3" id="KW-1185">Reference proteome</keyword>
<accession>D6GTU8</accession>
<dbReference type="Proteomes" id="UP000007468">
    <property type="component" value="Chromosome"/>
</dbReference>
<reference evidence="3" key="1">
    <citation type="submission" date="2010-12" db="EMBL/GenBank/DDBJ databases">
        <title>The genome sequence of Filifactor alocis strain ATCC 35896.</title>
        <authorList>
            <consortium name="The Broad Institute Genome Sequencing Platform"/>
            <person name="Ward D."/>
            <person name="Earl A."/>
            <person name="Feldgarden M."/>
            <person name="Young S.K."/>
            <person name="Gargeya S."/>
            <person name="Zeng Q."/>
            <person name="Alvarado L."/>
            <person name="Berlin A."/>
            <person name="Bochicchio J."/>
            <person name="Chapman S.B."/>
            <person name="Chen Z."/>
            <person name="Freedman E."/>
            <person name="Gellesch M."/>
            <person name="Goldberg J."/>
            <person name="Griggs A."/>
            <person name="Gujja S."/>
            <person name="Heilman E."/>
            <person name="Heiman D."/>
            <person name="Howarth C."/>
            <person name="Mehta T."/>
            <person name="Neiman D."/>
            <person name="Pearson M."/>
            <person name="Roberts A."/>
            <person name="Saif S."/>
            <person name="Shea T."/>
            <person name="Shenoy N."/>
            <person name="Sisk P."/>
            <person name="Stolte C."/>
            <person name="Sykes S."/>
            <person name="White J."/>
            <person name="Yandava C."/>
            <person name="Izard J."/>
            <person name="Blanton J.M."/>
            <person name="Baranova O.V."/>
            <person name="Tanner A.C."/>
            <person name="Dewhirst F.E."/>
            <person name="Haas B."/>
            <person name="Nusbaum C."/>
            <person name="Birren B."/>
        </authorList>
    </citation>
    <scope>NUCLEOTIDE SEQUENCE [LARGE SCALE GENOMIC DNA]</scope>
    <source>
        <strain evidence="3">ATCC 35896 / D40 B5</strain>
    </source>
</reference>
<dbReference type="OrthoDB" id="9809206at2"/>
<evidence type="ECO:0000313" key="2">
    <source>
        <dbReference type="EMBL" id="EFE27619.1"/>
    </source>
</evidence>
<gene>
    <name evidence="2" type="ordered locus">HMPREF0389_01537</name>
</gene>
<proteinExistence type="predicted"/>
<dbReference type="RefSeq" id="WP_014262404.1">
    <property type="nucleotide sequence ID" value="NC_016630.1"/>
</dbReference>
<feature type="transmembrane region" description="Helical" evidence="1">
    <location>
        <begin position="30"/>
        <end position="48"/>
    </location>
</feature>
<feature type="transmembrane region" description="Helical" evidence="1">
    <location>
        <begin position="5"/>
        <end position="24"/>
    </location>
</feature>
<dbReference type="EMBL" id="CP002390">
    <property type="protein sequence ID" value="EFE27619.1"/>
    <property type="molecule type" value="Genomic_DNA"/>
</dbReference>
<dbReference type="KEGG" id="faa:HMPREF0389_01537"/>
<evidence type="ECO:0000256" key="1">
    <source>
        <dbReference type="SAM" id="Phobius"/>
    </source>
</evidence>
<organism evidence="2 3">
    <name type="scientific">Filifactor alocis (strain ATCC 35896 / CCUG 47790 / D40 B5)</name>
    <name type="common">Fusobacterium alocis</name>
    <dbReference type="NCBI Taxonomy" id="546269"/>
    <lineage>
        <taxon>Bacteria</taxon>
        <taxon>Bacillati</taxon>
        <taxon>Bacillota</taxon>
        <taxon>Clostridia</taxon>
        <taxon>Peptostreptococcales</taxon>
        <taxon>Filifactoraceae</taxon>
        <taxon>Filifactor</taxon>
    </lineage>
</organism>
<keyword evidence="1" id="KW-0472">Membrane</keyword>
<dbReference type="STRING" id="546269.HMPREF0389_01537"/>
<sequence>MIKIYLKSVLISSIPVLLGGWCFFNIDNALVILIAPIIGFIISWIYIYEYVHSKKDRIKLFLLNPIFYFWIFVSVALLWWCIDAAKNGFHPWNY</sequence>
<evidence type="ECO:0000313" key="3">
    <source>
        <dbReference type="Proteomes" id="UP000007468"/>
    </source>
</evidence>
<keyword evidence="1" id="KW-0812">Transmembrane</keyword>
<name>D6GTU8_FILAD</name>
<protein>
    <submittedName>
        <fullName evidence="2">Uncharacterized protein</fullName>
    </submittedName>
</protein>
<dbReference type="AlphaFoldDB" id="D6GTU8"/>
<feature type="transmembrane region" description="Helical" evidence="1">
    <location>
        <begin position="60"/>
        <end position="80"/>
    </location>
</feature>